<keyword evidence="3" id="KW-1185">Reference proteome</keyword>
<name>A0A7J6WDL0_THATH</name>
<protein>
    <recommendedName>
        <fullName evidence="1">DUF7769 domain-containing protein</fullName>
    </recommendedName>
</protein>
<dbReference type="OrthoDB" id="1739492at2759"/>
<dbReference type="Pfam" id="PF24964">
    <property type="entry name" value="DUF7769"/>
    <property type="match status" value="1"/>
</dbReference>
<gene>
    <name evidence="2" type="ORF">FRX31_015968</name>
</gene>
<evidence type="ECO:0000313" key="3">
    <source>
        <dbReference type="Proteomes" id="UP000554482"/>
    </source>
</evidence>
<sequence length="170" mass="19485">MDIDLNLDPLQDFLIDLNQYPSENILNDFNHQPAENVITENILNDFNYQPAENVITDHLQDLLIDLNQSPHSNPHEIMHQPENIIIPNKKKNLSVNQKRAIVQMLIQESRDMILPKGVISKVATHFSVSTRSVSRIWNATKESIVNDTLHDTSSNMVKTVGRKRVEVDLE</sequence>
<dbReference type="Proteomes" id="UP000554482">
    <property type="component" value="Unassembled WGS sequence"/>
</dbReference>
<accession>A0A7J6WDL0</accession>
<dbReference type="PANTHER" id="PTHR33889:SF7">
    <property type="entry name" value="OS04G0681850 PROTEIN"/>
    <property type="match status" value="1"/>
</dbReference>
<reference evidence="2 3" key="1">
    <citation type="submission" date="2020-06" db="EMBL/GenBank/DDBJ databases">
        <title>Transcriptomic and genomic resources for Thalictrum thalictroides and T. hernandezii: Facilitating candidate gene discovery in an emerging model plant lineage.</title>
        <authorList>
            <person name="Arias T."/>
            <person name="Riano-Pachon D.M."/>
            <person name="Di Stilio V.S."/>
        </authorList>
    </citation>
    <scope>NUCLEOTIDE SEQUENCE [LARGE SCALE GENOMIC DNA]</scope>
    <source>
        <strain evidence="3">cv. WT478/WT964</strain>
        <tissue evidence="2">Leaves</tissue>
    </source>
</reference>
<comment type="caution">
    <text evidence="2">The sequence shown here is derived from an EMBL/GenBank/DDBJ whole genome shotgun (WGS) entry which is preliminary data.</text>
</comment>
<evidence type="ECO:0000259" key="1">
    <source>
        <dbReference type="Pfam" id="PF24964"/>
    </source>
</evidence>
<proteinExistence type="predicted"/>
<dbReference type="EMBL" id="JABWDY010018696">
    <property type="protein sequence ID" value="KAF5194445.1"/>
    <property type="molecule type" value="Genomic_DNA"/>
</dbReference>
<dbReference type="PANTHER" id="PTHR33889">
    <property type="entry name" value="OS04G0681850 PROTEIN"/>
    <property type="match status" value="1"/>
</dbReference>
<organism evidence="2 3">
    <name type="scientific">Thalictrum thalictroides</name>
    <name type="common">Rue-anemone</name>
    <name type="synonym">Anemone thalictroides</name>
    <dbReference type="NCBI Taxonomy" id="46969"/>
    <lineage>
        <taxon>Eukaryota</taxon>
        <taxon>Viridiplantae</taxon>
        <taxon>Streptophyta</taxon>
        <taxon>Embryophyta</taxon>
        <taxon>Tracheophyta</taxon>
        <taxon>Spermatophyta</taxon>
        <taxon>Magnoliopsida</taxon>
        <taxon>Ranunculales</taxon>
        <taxon>Ranunculaceae</taxon>
        <taxon>Thalictroideae</taxon>
        <taxon>Thalictrum</taxon>
    </lineage>
</organism>
<feature type="domain" description="DUF7769" evidence="1">
    <location>
        <begin position="93"/>
        <end position="144"/>
    </location>
</feature>
<dbReference type="InterPro" id="IPR056671">
    <property type="entry name" value="DUF7769"/>
</dbReference>
<dbReference type="AlphaFoldDB" id="A0A7J6WDL0"/>
<feature type="non-terminal residue" evidence="2">
    <location>
        <position position="170"/>
    </location>
</feature>
<evidence type="ECO:0000313" key="2">
    <source>
        <dbReference type="EMBL" id="KAF5194445.1"/>
    </source>
</evidence>